<reference evidence="1" key="1">
    <citation type="submission" date="2021-02" db="EMBL/GenBank/DDBJ databases">
        <authorList>
            <person name="Nieuwenhuis M."/>
            <person name="Van De Peppel L.J.J."/>
        </authorList>
    </citation>
    <scope>NUCLEOTIDE SEQUENCE</scope>
    <source>
        <strain evidence="1">D49</strain>
    </source>
</reference>
<sequence>MSATTFLVDAILFDMDGTLVDSTAGVIGAWELFRKKYPDTDKEAERFEQAIVSTSKEDGRPGIVVLPGVAAALEEV</sequence>
<organism evidence="1 2">
    <name type="scientific">Sphagnurus paluster</name>
    <dbReference type="NCBI Taxonomy" id="117069"/>
    <lineage>
        <taxon>Eukaryota</taxon>
        <taxon>Fungi</taxon>
        <taxon>Dikarya</taxon>
        <taxon>Basidiomycota</taxon>
        <taxon>Agaricomycotina</taxon>
        <taxon>Agaricomycetes</taxon>
        <taxon>Agaricomycetidae</taxon>
        <taxon>Agaricales</taxon>
        <taxon>Tricholomatineae</taxon>
        <taxon>Lyophyllaceae</taxon>
        <taxon>Sphagnurus</taxon>
    </lineage>
</organism>
<dbReference type="AlphaFoldDB" id="A0A9P7GIQ5"/>
<dbReference type="InterPro" id="IPR036412">
    <property type="entry name" value="HAD-like_sf"/>
</dbReference>
<proteinExistence type="predicted"/>
<comment type="caution">
    <text evidence="1">The sequence shown here is derived from an EMBL/GenBank/DDBJ whole genome shotgun (WGS) entry which is preliminary data.</text>
</comment>
<accession>A0A9P7GIQ5</accession>
<dbReference type="SUPFAM" id="SSF56784">
    <property type="entry name" value="HAD-like"/>
    <property type="match status" value="1"/>
</dbReference>
<keyword evidence="2" id="KW-1185">Reference proteome</keyword>
<reference evidence="1" key="2">
    <citation type="submission" date="2021-10" db="EMBL/GenBank/DDBJ databases">
        <title>Phylogenomics reveals ancestral predisposition of the termite-cultivated fungus Termitomyces towards a domesticated lifestyle.</title>
        <authorList>
            <person name="Auxier B."/>
            <person name="Grum-Grzhimaylo A."/>
            <person name="Cardenas M.E."/>
            <person name="Lodge J.D."/>
            <person name="Laessoe T."/>
            <person name="Pedersen O."/>
            <person name="Smith M.E."/>
            <person name="Kuyper T.W."/>
            <person name="Franco-Molano E.A."/>
            <person name="Baroni T.J."/>
            <person name="Aanen D.K."/>
        </authorList>
    </citation>
    <scope>NUCLEOTIDE SEQUENCE</scope>
    <source>
        <strain evidence="1">D49</strain>
    </source>
</reference>
<dbReference type="OrthoDB" id="40579at2759"/>
<dbReference type="Pfam" id="PF00702">
    <property type="entry name" value="Hydrolase"/>
    <property type="match status" value="1"/>
</dbReference>
<dbReference type="InterPro" id="IPR023198">
    <property type="entry name" value="PGP-like_dom2"/>
</dbReference>
<dbReference type="Gene3D" id="3.40.50.1000">
    <property type="entry name" value="HAD superfamily/HAD-like"/>
    <property type="match status" value="1"/>
</dbReference>
<gene>
    <name evidence="1" type="ORF">H0H81_008876</name>
</gene>
<protein>
    <recommendedName>
        <fullName evidence="3">2-deoxyglucose-6-phosphate phosphatase</fullName>
    </recommendedName>
</protein>
<evidence type="ECO:0000313" key="1">
    <source>
        <dbReference type="EMBL" id="KAG5651377.1"/>
    </source>
</evidence>
<evidence type="ECO:0000313" key="2">
    <source>
        <dbReference type="Proteomes" id="UP000717328"/>
    </source>
</evidence>
<name>A0A9P7GIQ5_9AGAR</name>
<dbReference type="EMBL" id="JABCKI010000251">
    <property type="protein sequence ID" value="KAG5651377.1"/>
    <property type="molecule type" value="Genomic_DNA"/>
</dbReference>
<evidence type="ECO:0008006" key="3">
    <source>
        <dbReference type="Google" id="ProtNLM"/>
    </source>
</evidence>
<dbReference type="InterPro" id="IPR023214">
    <property type="entry name" value="HAD_sf"/>
</dbReference>
<dbReference type="Proteomes" id="UP000717328">
    <property type="component" value="Unassembled WGS sequence"/>
</dbReference>
<dbReference type="Gene3D" id="1.10.150.240">
    <property type="entry name" value="Putative phosphatase, domain 2"/>
    <property type="match status" value="1"/>
</dbReference>